<evidence type="ECO:0000256" key="1">
    <source>
        <dbReference type="SAM" id="Phobius"/>
    </source>
</evidence>
<reference evidence="2 3" key="1">
    <citation type="journal article" date="2016" name="Front. Microbiol.">
        <title>Fuerstia marisgermanicae gen. nov., sp. nov., an Unusual Member of the Phylum Planctomycetes from the German Wadden Sea.</title>
        <authorList>
            <person name="Kohn T."/>
            <person name="Heuer A."/>
            <person name="Jogler M."/>
            <person name="Vollmers J."/>
            <person name="Boedeker C."/>
            <person name="Bunk B."/>
            <person name="Rast P."/>
            <person name="Borchert D."/>
            <person name="Glockner I."/>
            <person name="Freese H.M."/>
            <person name="Klenk H.P."/>
            <person name="Overmann J."/>
            <person name="Kaster A.K."/>
            <person name="Rohde M."/>
            <person name="Wiegand S."/>
            <person name="Jogler C."/>
        </authorList>
    </citation>
    <scope>NUCLEOTIDE SEQUENCE [LARGE SCALE GENOMIC DNA]</scope>
    <source>
        <strain evidence="2 3">NH11</strain>
    </source>
</reference>
<organism evidence="2 3">
    <name type="scientific">Fuerstiella marisgermanici</name>
    <dbReference type="NCBI Taxonomy" id="1891926"/>
    <lineage>
        <taxon>Bacteria</taxon>
        <taxon>Pseudomonadati</taxon>
        <taxon>Planctomycetota</taxon>
        <taxon>Planctomycetia</taxon>
        <taxon>Planctomycetales</taxon>
        <taxon>Planctomycetaceae</taxon>
        <taxon>Fuerstiella</taxon>
    </lineage>
</organism>
<dbReference type="KEGG" id="fmr:Fuma_04366"/>
<evidence type="ECO:0000313" key="2">
    <source>
        <dbReference type="EMBL" id="APZ94727.1"/>
    </source>
</evidence>
<dbReference type="AlphaFoldDB" id="A0A1P8WL01"/>
<dbReference type="Proteomes" id="UP000187735">
    <property type="component" value="Chromosome"/>
</dbReference>
<dbReference type="OrthoDB" id="290097at2"/>
<name>A0A1P8WL01_9PLAN</name>
<keyword evidence="1" id="KW-0472">Membrane</keyword>
<keyword evidence="1" id="KW-0812">Transmembrane</keyword>
<evidence type="ECO:0000313" key="3">
    <source>
        <dbReference type="Proteomes" id="UP000187735"/>
    </source>
</evidence>
<feature type="transmembrane region" description="Helical" evidence="1">
    <location>
        <begin position="12"/>
        <end position="30"/>
    </location>
</feature>
<dbReference type="RefSeq" id="WP_077025998.1">
    <property type="nucleotide sequence ID" value="NZ_CP017641.1"/>
</dbReference>
<gene>
    <name evidence="2" type="ORF">Fuma_04366</name>
</gene>
<accession>A0A1P8WL01</accession>
<evidence type="ECO:0008006" key="4">
    <source>
        <dbReference type="Google" id="ProtNLM"/>
    </source>
</evidence>
<keyword evidence="3" id="KW-1185">Reference proteome</keyword>
<sequence length="141" mass="15708">MNIQTQPGKRNGSALLDIIAASIVTALVLVPSVNIMRRSMNVNNRIVIRQEMATACSSLLEQQMADAALTFRALKIEGRTSVNTETLGYRVIRSDHSDYGGIPKQLMGISVTVWHDANKNRRIDTQESRFELYSKVARTDS</sequence>
<proteinExistence type="predicted"/>
<dbReference type="EMBL" id="CP017641">
    <property type="protein sequence ID" value="APZ94727.1"/>
    <property type="molecule type" value="Genomic_DNA"/>
</dbReference>
<protein>
    <recommendedName>
        <fullName evidence="4">Type II secretion system protein</fullName>
    </recommendedName>
</protein>
<dbReference type="STRING" id="1891926.Fuma_04366"/>
<keyword evidence="1" id="KW-1133">Transmembrane helix</keyword>